<dbReference type="InterPro" id="IPR050395">
    <property type="entry name" value="4Fe4S_Ferredoxin_RnfB"/>
</dbReference>
<dbReference type="InterPro" id="IPR009016">
    <property type="entry name" value="Fe_hydrogenase"/>
</dbReference>
<dbReference type="InterPro" id="IPR017896">
    <property type="entry name" value="4Fe4S_Fe-S-bd"/>
</dbReference>
<feature type="domain" description="4Fe-4S ferredoxin-type" evidence="5">
    <location>
        <begin position="6"/>
        <end position="35"/>
    </location>
</feature>
<evidence type="ECO:0000313" key="8">
    <source>
        <dbReference type="Proteomes" id="UP000019109"/>
    </source>
</evidence>
<keyword evidence="8" id="KW-1185">Reference proteome</keyword>
<dbReference type="PROSITE" id="PS51656">
    <property type="entry name" value="4FE4S"/>
    <property type="match status" value="1"/>
</dbReference>
<evidence type="ECO:0000256" key="1">
    <source>
        <dbReference type="ARBA" id="ARBA00022485"/>
    </source>
</evidence>
<dbReference type="RefSeq" id="WP_038288212.1">
    <property type="nucleotide sequence ID" value="NZ_BAVR01000015.1"/>
</dbReference>
<sequence>MSPYFHSVTLDEAKCKGCTNCIKRCPTEAIRVRKSKARIINERCIDCGECIRVCPYHAKKAITDPVSIIDDYKYKVAIPAPTLYGQLKSAQSRDHILTALKMCGFDDVFEVARAAEIITNETKKILEEQKFQKPLISSACPAVVRLIQVRFPNLIDNILKLKSPMEVAAKIAKDEITRDKKIRQEDIGVFFITPCAAKVTSIKAPLDKEKSFVDGAISISDIYLKVLSSLGKIDKVEKLSRAGFVGVRWANSGGESTALGTDKFLAVDGIHNVIAILEEIEDEKLEDIDFVEALACQGGCLGGPLTVENMYVAKTVIKKFIDEAKETGFETASNENYHYDIAWTGKVEYRPIMKLDKDFDIAMKKLETLHLINNGLPGLDCGACGAPSCRSLAEDIVRGNANETDCIFKLREKVRSLAIQMMELEAKMPPVLDKDETSEIKSKKRGDI</sequence>
<dbReference type="InterPro" id="IPR017900">
    <property type="entry name" value="4Fe4S_Fe_S_CS"/>
</dbReference>
<dbReference type="PROSITE" id="PS51379">
    <property type="entry name" value="4FE4S_FER_2"/>
    <property type="match status" value="2"/>
</dbReference>
<dbReference type="Gene3D" id="3.30.70.20">
    <property type="match status" value="1"/>
</dbReference>
<dbReference type="SUPFAM" id="SSF54862">
    <property type="entry name" value="4Fe-4S ferredoxins"/>
    <property type="match status" value="1"/>
</dbReference>
<keyword evidence="3" id="KW-0408">Iron</keyword>
<organism evidence="7 8">
    <name type="scientific">Acetivibrio straminisolvens JCM 21531</name>
    <dbReference type="NCBI Taxonomy" id="1294263"/>
    <lineage>
        <taxon>Bacteria</taxon>
        <taxon>Bacillati</taxon>
        <taxon>Bacillota</taxon>
        <taxon>Clostridia</taxon>
        <taxon>Eubacteriales</taxon>
        <taxon>Oscillospiraceae</taxon>
        <taxon>Acetivibrio</taxon>
    </lineage>
</organism>
<dbReference type="InterPro" id="IPR004108">
    <property type="entry name" value="Fe_hydrogenase_lsu_C"/>
</dbReference>
<dbReference type="STRING" id="1294263.JCM21531_1658"/>
<name>W4V4Y3_9FIRM</name>
<feature type="domain" description="4Fe-4S ferredoxin-type" evidence="5">
    <location>
        <begin position="36"/>
        <end position="64"/>
    </location>
</feature>
<dbReference type="GO" id="GO:0046872">
    <property type="term" value="F:metal ion binding"/>
    <property type="evidence" value="ECO:0007669"/>
    <property type="project" value="UniProtKB-KW"/>
</dbReference>
<dbReference type="Pfam" id="PF02906">
    <property type="entry name" value="Fe_hyd_lg_C"/>
    <property type="match status" value="2"/>
</dbReference>
<dbReference type="SUPFAM" id="SSF53920">
    <property type="entry name" value="Fe-only hydrogenase"/>
    <property type="match status" value="1"/>
</dbReference>
<evidence type="ECO:0000259" key="6">
    <source>
        <dbReference type="PROSITE" id="PS51656"/>
    </source>
</evidence>
<evidence type="ECO:0000313" key="7">
    <source>
        <dbReference type="EMBL" id="GAE88227.1"/>
    </source>
</evidence>
<dbReference type="AlphaFoldDB" id="W4V4Y3"/>
<evidence type="ECO:0000259" key="5">
    <source>
        <dbReference type="PROSITE" id="PS51379"/>
    </source>
</evidence>
<evidence type="ECO:0000256" key="4">
    <source>
        <dbReference type="ARBA" id="ARBA00023014"/>
    </source>
</evidence>
<evidence type="ECO:0000256" key="3">
    <source>
        <dbReference type="ARBA" id="ARBA00023004"/>
    </source>
</evidence>
<dbReference type="Gene3D" id="1.10.15.40">
    <property type="entry name" value="Electron transport complex subunit B, putative Fe-S cluster"/>
    <property type="match status" value="1"/>
</dbReference>
<evidence type="ECO:0000256" key="2">
    <source>
        <dbReference type="ARBA" id="ARBA00022723"/>
    </source>
</evidence>
<gene>
    <name evidence="7" type="ORF">JCM21531_1658</name>
</gene>
<dbReference type="InterPro" id="IPR007202">
    <property type="entry name" value="4Fe-4S_dom"/>
</dbReference>
<keyword evidence="4" id="KW-0411">Iron-sulfur</keyword>
<dbReference type="PROSITE" id="PS00198">
    <property type="entry name" value="4FE4S_FER_1"/>
    <property type="match status" value="1"/>
</dbReference>
<dbReference type="Pfam" id="PF04060">
    <property type="entry name" value="FeS"/>
    <property type="match status" value="1"/>
</dbReference>
<dbReference type="EMBL" id="BAVR01000015">
    <property type="protein sequence ID" value="GAE88227.1"/>
    <property type="molecule type" value="Genomic_DNA"/>
</dbReference>
<dbReference type="OrthoDB" id="9798098at2"/>
<dbReference type="Pfam" id="PF13237">
    <property type="entry name" value="Fer4_10"/>
    <property type="match status" value="1"/>
</dbReference>
<dbReference type="Gene3D" id="3.40.950.10">
    <property type="entry name" value="Fe-only Hydrogenase (Larger Subunit), Chain L, domain 3"/>
    <property type="match status" value="1"/>
</dbReference>
<keyword evidence="1" id="KW-0004">4Fe-4S</keyword>
<feature type="domain" description="4Fe-4S" evidence="6">
    <location>
        <begin position="364"/>
        <end position="423"/>
    </location>
</feature>
<protein>
    <submittedName>
        <fullName evidence="7">Hydrogenase</fullName>
    </submittedName>
</protein>
<accession>W4V4Y3</accession>
<keyword evidence="2" id="KW-0479">Metal-binding</keyword>
<dbReference type="PANTHER" id="PTHR43560:SF1">
    <property type="entry name" value="ION-TRANSLOCATING OXIDOREDUCTASE COMPLEX SUBUNIT B"/>
    <property type="match status" value="1"/>
</dbReference>
<dbReference type="PANTHER" id="PTHR43560">
    <property type="entry name" value="ION-TRANSLOCATING OXIDOREDUCTASE COMPLEX SUBUNIT B"/>
    <property type="match status" value="1"/>
</dbReference>
<proteinExistence type="predicted"/>
<dbReference type="GO" id="GO:0051539">
    <property type="term" value="F:4 iron, 4 sulfur cluster binding"/>
    <property type="evidence" value="ECO:0007669"/>
    <property type="project" value="UniProtKB-KW"/>
</dbReference>
<reference evidence="7" key="1">
    <citation type="journal article" date="2014" name="Genome Announc.">
        <title>Draft Genome Sequence of Clostridium straminisolvens Strain JCM 21531T, Isolated from a Cellulose-Degrading Bacterial Community.</title>
        <authorList>
            <person name="Yuki M."/>
            <person name="Oshima K."/>
            <person name="Suda W."/>
            <person name="Sakamoto M."/>
            <person name="Kitamura K."/>
            <person name="Iida T."/>
            <person name="Hattori M."/>
            <person name="Ohkuma M."/>
        </authorList>
    </citation>
    <scope>NUCLEOTIDE SEQUENCE [LARGE SCALE GENOMIC DNA]</scope>
    <source>
        <strain evidence="7">JCM 21531</strain>
    </source>
</reference>
<dbReference type="Proteomes" id="UP000019109">
    <property type="component" value="Unassembled WGS sequence"/>
</dbReference>
<comment type="caution">
    <text evidence="7">The sequence shown here is derived from an EMBL/GenBank/DDBJ whole genome shotgun (WGS) entry which is preliminary data.</text>
</comment>